<evidence type="ECO:0000313" key="2">
    <source>
        <dbReference type="EMBL" id="RED16437.1"/>
    </source>
</evidence>
<protein>
    <submittedName>
        <fullName evidence="2">tRNA 2-thiouridine synthesizing protein A</fullName>
    </submittedName>
</protein>
<dbReference type="OrthoDB" id="9797551at2"/>
<gene>
    <name evidence="2" type="ORF">DFR46_1460</name>
</gene>
<dbReference type="AlphaFoldDB" id="A0A3D9FFX3"/>
<name>A0A3D9FFX3_9SPHN</name>
<accession>A0A3D9FFX3</accession>
<dbReference type="Pfam" id="PF01206">
    <property type="entry name" value="TusA"/>
    <property type="match status" value="1"/>
</dbReference>
<evidence type="ECO:0000313" key="3">
    <source>
        <dbReference type="Proteomes" id="UP000256310"/>
    </source>
</evidence>
<dbReference type="RefSeq" id="WP_116235840.1">
    <property type="nucleotide sequence ID" value="NZ_QRDP01000004.1"/>
</dbReference>
<feature type="domain" description="UPF0033" evidence="1">
    <location>
        <begin position="13"/>
        <end position="75"/>
    </location>
</feature>
<dbReference type="SUPFAM" id="SSF64307">
    <property type="entry name" value="SirA-like"/>
    <property type="match status" value="1"/>
</dbReference>
<keyword evidence="3" id="KW-1185">Reference proteome</keyword>
<dbReference type="CDD" id="cd00291">
    <property type="entry name" value="SirA_YedF_YeeD"/>
    <property type="match status" value="1"/>
</dbReference>
<sequence>MTNNAAAGDATVDIDARGLKCPWPALRLARAMRTQKSAAIVADDPIAPAEISSLAAEKGWTVEEIRTPLGTGWRIFR</sequence>
<comment type="caution">
    <text evidence="2">The sequence shown here is derived from an EMBL/GenBank/DDBJ whole genome shotgun (WGS) entry which is preliminary data.</text>
</comment>
<dbReference type="InterPro" id="IPR001455">
    <property type="entry name" value="TusA-like"/>
</dbReference>
<reference evidence="2 3" key="1">
    <citation type="submission" date="2018-07" db="EMBL/GenBank/DDBJ databases">
        <title>Genomic Encyclopedia of Type Strains, Phase IV (KMG-IV): sequencing the most valuable type-strain genomes for metagenomic binning, comparative biology and taxonomic classification.</title>
        <authorList>
            <person name="Goeker M."/>
        </authorList>
    </citation>
    <scope>NUCLEOTIDE SEQUENCE [LARGE SCALE GENOMIC DNA]</scope>
    <source>
        <strain evidence="2 3">DSM 26725</strain>
    </source>
</reference>
<organism evidence="2 3">
    <name type="scientific">Parasphingopyxis lamellibrachiae</name>
    <dbReference type="NCBI Taxonomy" id="680125"/>
    <lineage>
        <taxon>Bacteria</taxon>
        <taxon>Pseudomonadati</taxon>
        <taxon>Pseudomonadota</taxon>
        <taxon>Alphaproteobacteria</taxon>
        <taxon>Sphingomonadales</taxon>
        <taxon>Sphingomonadaceae</taxon>
        <taxon>Parasphingopyxis</taxon>
    </lineage>
</organism>
<proteinExistence type="predicted"/>
<dbReference type="EMBL" id="QRDP01000004">
    <property type="protein sequence ID" value="RED16437.1"/>
    <property type="molecule type" value="Genomic_DNA"/>
</dbReference>
<dbReference type="Gene3D" id="3.30.110.40">
    <property type="entry name" value="TusA-like domain"/>
    <property type="match status" value="1"/>
</dbReference>
<dbReference type="Proteomes" id="UP000256310">
    <property type="component" value="Unassembled WGS sequence"/>
</dbReference>
<evidence type="ECO:0000259" key="1">
    <source>
        <dbReference type="Pfam" id="PF01206"/>
    </source>
</evidence>
<dbReference type="InterPro" id="IPR036868">
    <property type="entry name" value="TusA-like_sf"/>
</dbReference>